<name>H2Z461_CIOSA</name>
<dbReference type="GO" id="GO:0043138">
    <property type="term" value="F:3'-5' DNA helicase activity"/>
    <property type="evidence" value="ECO:0007669"/>
    <property type="project" value="UniProtKB-EC"/>
</dbReference>
<comment type="catalytic activity">
    <reaction evidence="5">
        <text>ATP + H2O = ADP + phosphate + H(+)</text>
        <dbReference type="Rhea" id="RHEA:13065"/>
        <dbReference type="ChEBI" id="CHEBI:15377"/>
        <dbReference type="ChEBI" id="CHEBI:15378"/>
        <dbReference type="ChEBI" id="CHEBI:30616"/>
        <dbReference type="ChEBI" id="CHEBI:43474"/>
        <dbReference type="ChEBI" id="CHEBI:456216"/>
        <dbReference type="EC" id="5.6.2.4"/>
    </reaction>
</comment>
<dbReference type="InterPro" id="IPR027417">
    <property type="entry name" value="P-loop_NTPase"/>
</dbReference>
<proteinExistence type="predicted"/>
<evidence type="ECO:0000259" key="7">
    <source>
        <dbReference type="PROSITE" id="PS51194"/>
    </source>
</evidence>
<evidence type="ECO:0000256" key="2">
    <source>
        <dbReference type="ARBA" id="ARBA00022801"/>
    </source>
</evidence>
<dbReference type="GO" id="GO:0016787">
    <property type="term" value="F:hydrolase activity"/>
    <property type="evidence" value="ECO:0007669"/>
    <property type="project" value="UniProtKB-KW"/>
</dbReference>
<dbReference type="Pfam" id="PF00271">
    <property type="entry name" value="Helicase_C"/>
    <property type="match status" value="1"/>
</dbReference>
<dbReference type="Proteomes" id="UP000007875">
    <property type="component" value="Unassembled WGS sequence"/>
</dbReference>
<evidence type="ECO:0000259" key="6">
    <source>
        <dbReference type="PROSITE" id="PS51192"/>
    </source>
</evidence>
<dbReference type="Gene3D" id="3.40.50.300">
    <property type="entry name" value="P-loop containing nucleotide triphosphate hydrolases"/>
    <property type="match status" value="2"/>
</dbReference>
<dbReference type="Gene3D" id="1.10.3380.20">
    <property type="match status" value="1"/>
</dbReference>
<dbReference type="AlphaFoldDB" id="H2Z461"/>
<reference evidence="8" key="3">
    <citation type="submission" date="2025-09" db="UniProtKB">
        <authorList>
            <consortium name="Ensembl"/>
        </authorList>
    </citation>
    <scope>IDENTIFICATION</scope>
</reference>
<evidence type="ECO:0000256" key="4">
    <source>
        <dbReference type="ARBA" id="ARBA00022840"/>
    </source>
</evidence>
<keyword evidence="1" id="KW-0547">Nucleotide-binding</keyword>
<dbReference type="Ensembl" id="ENSCSAVT00000012516.1">
    <property type="protein sequence ID" value="ENSCSAVP00000012373.1"/>
    <property type="gene ID" value="ENSCSAVG00000007277.1"/>
</dbReference>
<evidence type="ECO:0000256" key="1">
    <source>
        <dbReference type="ARBA" id="ARBA00022741"/>
    </source>
</evidence>
<dbReference type="CDD" id="cd18795">
    <property type="entry name" value="SF2_C_Ski2"/>
    <property type="match status" value="1"/>
</dbReference>
<reference evidence="8" key="2">
    <citation type="submission" date="2025-08" db="UniProtKB">
        <authorList>
            <consortium name="Ensembl"/>
        </authorList>
    </citation>
    <scope>IDENTIFICATION</scope>
</reference>
<dbReference type="SMART" id="SM00490">
    <property type="entry name" value="HELICc"/>
    <property type="match status" value="1"/>
</dbReference>
<feature type="domain" description="Helicase ATP-binding" evidence="6">
    <location>
        <begin position="1"/>
        <end position="120"/>
    </location>
</feature>
<evidence type="ECO:0008006" key="10">
    <source>
        <dbReference type="Google" id="ProtNLM"/>
    </source>
</evidence>
<protein>
    <recommendedName>
        <fullName evidence="10">DNA polymerase theta</fullName>
    </recommendedName>
</protein>
<keyword evidence="2" id="KW-0378">Hydrolase</keyword>
<dbReference type="PROSITE" id="PS51194">
    <property type="entry name" value="HELICASE_CTER"/>
    <property type="match status" value="1"/>
</dbReference>
<sequence length="599" mass="67054">HLRRLFDGTGVTVDGYMGGLSPPGGFSSVDIAICTIEKANNIINKLIEEKSTEQIAMLVVDELHMIGDDGRGYLLELLLTKIRLLCFEASCLCQVIGLSATITNLDLFSIWLDGVVFQTNFRPVPLARYIKVGKEIFDENFIKQRDFEPQVTFMVNKEDDDDITALCYETTRNNHSVLMFCPTKKWCENLANQISKNFQQLNISTTEKHQGRASVLEQLKRSPAGLDPLLCSSIPYGVAFHHAGLTTEERDVLESGFRQGHLLILVATSTLSSGVNLPARRVIIRTPTFHRAVLQQRVYEQMTGRAGRKGESDTGESILICRSNERNQAKILASSIIPSVESCLVGKLQQKSTVRMERAILEVIGNGLVTSINEVVQYIGCSFLHAQLAIAATQFGRASLFSSLPTDHSLQVLADLQVASRAFALDSELHIVYQITPLNVINDWALDWSRYLSIYENLSSSHQRVAVLIGIDEGVLTRMSLGGGRARVSNKLQQRITIHKRFYAALILHDILQEVPFNNICDKYDCNRGMVQALQQSAASFAGRMVTAFCHELVWWCMELLFNEFQSRLLFGVQRELLDLTRIPLLNNKRARGLYEAGL</sequence>
<dbReference type="PANTHER" id="PTHR47961">
    <property type="entry name" value="DNA POLYMERASE THETA, PUTATIVE (AFU_ORTHOLOGUE AFUA_1G05260)-RELATED"/>
    <property type="match status" value="1"/>
</dbReference>
<dbReference type="PROSITE" id="PS51192">
    <property type="entry name" value="HELICASE_ATP_BIND_1"/>
    <property type="match status" value="1"/>
</dbReference>
<dbReference type="InterPro" id="IPR048960">
    <property type="entry name" value="POLQ-like_helical"/>
</dbReference>
<dbReference type="InterPro" id="IPR001650">
    <property type="entry name" value="Helicase_C-like"/>
</dbReference>
<dbReference type="PANTHER" id="PTHR47961:SF6">
    <property type="entry name" value="DNA-DIRECTED DNA POLYMERASE"/>
    <property type="match status" value="1"/>
</dbReference>
<dbReference type="SUPFAM" id="SSF158702">
    <property type="entry name" value="Sec63 N-terminal domain-like"/>
    <property type="match status" value="1"/>
</dbReference>
<feature type="domain" description="Helicase C-terminal" evidence="7">
    <location>
        <begin position="162"/>
        <end position="360"/>
    </location>
</feature>
<organism evidence="8 9">
    <name type="scientific">Ciona savignyi</name>
    <name type="common">Pacific transparent sea squirt</name>
    <dbReference type="NCBI Taxonomy" id="51511"/>
    <lineage>
        <taxon>Eukaryota</taxon>
        <taxon>Metazoa</taxon>
        <taxon>Chordata</taxon>
        <taxon>Tunicata</taxon>
        <taxon>Ascidiacea</taxon>
        <taxon>Phlebobranchia</taxon>
        <taxon>Cionidae</taxon>
        <taxon>Ciona</taxon>
    </lineage>
</organism>
<dbReference type="Pfam" id="PF00270">
    <property type="entry name" value="DEAD"/>
    <property type="match status" value="1"/>
</dbReference>
<dbReference type="SUPFAM" id="SSF52540">
    <property type="entry name" value="P-loop containing nucleoside triphosphate hydrolases"/>
    <property type="match status" value="2"/>
</dbReference>
<dbReference type="InterPro" id="IPR014001">
    <property type="entry name" value="Helicase_ATP-bd"/>
</dbReference>
<keyword evidence="4" id="KW-0067">ATP-binding</keyword>
<dbReference type="InterPro" id="IPR046931">
    <property type="entry name" value="HTH_61"/>
</dbReference>
<dbReference type="InterPro" id="IPR011545">
    <property type="entry name" value="DEAD/DEAH_box_helicase_dom"/>
</dbReference>
<dbReference type="Pfam" id="PF21099">
    <property type="entry name" value="POLQ_helical"/>
    <property type="match status" value="1"/>
</dbReference>
<evidence type="ECO:0000256" key="3">
    <source>
        <dbReference type="ARBA" id="ARBA00022806"/>
    </source>
</evidence>
<dbReference type="Pfam" id="PF20470">
    <property type="entry name" value="HTH_61"/>
    <property type="match status" value="1"/>
</dbReference>
<dbReference type="GO" id="GO:0003676">
    <property type="term" value="F:nucleic acid binding"/>
    <property type="evidence" value="ECO:0007669"/>
    <property type="project" value="InterPro"/>
</dbReference>
<dbReference type="InterPro" id="IPR050474">
    <property type="entry name" value="Hel308_SKI2-like"/>
</dbReference>
<dbReference type="GeneTree" id="ENSGT00940000158694"/>
<evidence type="ECO:0000313" key="8">
    <source>
        <dbReference type="Ensembl" id="ENSCSAVP00000012373.1"/>
    </source>
</evidence>
<reference evidence="9" key="1">
    <citation type="submission" date="2003-08" db="EMBL/GenBank/DDBJ databases">
        <authorList>
            <person name="Birren B."/>
            <person name="Nusbaum C."/>
            <person name="Abebe A."/>
            <person name="Abouelleil A."/>
            <person name="Adekoya E."/>
            <person name="Ait-zahra M."/>
            <person name="Allen N."/>
            <person name="Allen T."/>
            <person name="An P."/>
            <person name="Anderson M."/>
            <person name="Anderson S."/>
            <person name="Arachchi H."/>
            <person name="Armbruster J."/>
            <person name="Bachantsang P."/>
            <person name="Baldwin J."/>
            <person name="Barry A."/>
            <person name="Bayul T."/>
            <person name="Blitshsteyn B."/>
            <person name="Bloom T."/>
            <person name="Blye J."/>
            <person name="Boguslavskiy L."/>
            <person name="Borowsky M."/>
            <person name="Boukhgalter B."/>
            <person name="Brunache A."/>
            <person name="Butler J."/>
            <person name="Calixte N."/>
            <person name="Calvo S."/>
            <person name="Camarata J."/>
            <person name="Campo K."/>
            <person name="Chang J."/>
            <person name="Cheshatsang Y."/>
            <person name="Citroen M."/>
            <person name="Collymore A."/>
            <person name="Considine T."/>
            <person name="Cook A."/>
            <person name="Cooke P."/>
            <person name="Corum B."/>
            <person name="Cuomo C."/>
            <person name="David R."/>
            <person name="Dawoe T."/>
            <person name="Degray S."/>
            <person name="Dodge S."/>
            <person name="Dooley K."/>
            <person name="Dorje P."/>
            <person name="Dorjee K."/>
            <person name="Dorris L."/>
            <person name="Duffey N."/>
            <person name="Dupes A."/>
            <person name="Elkins T."/>
            <person name="Engels R."/>
            <person name="Erickson J."/>
            <person name="Farina A."/>
            <person name="Faro S."/>
            <person name="Ferreira P."/>
            <person name="Fischer H."/>
            <person name="Fitzgerald M."/>
            <person name="Foley K."/>
            <person name="Gage D."/>
            <person name="Galagan J."/>
            <person name="Gearin G."/>
            <person name="Gnerre S."/>
            <person name="Gnirke A."/>
            <person name="Goyette A."/>
            <person name="Graham J."/>
            <person name="Grandbois E."/>
            <person name="Gyaltsen K."/>
            <person name="Hafez N."/>
            <person name="Hagopian D."/>
            <person name="Hagos B."/>
            <person name="Hall J."/>
            <person name="Hatcher B."/>
            <person name="Heller A."/>
            <person name="Higgins H."/>
            <person name="Honan T."/>
            <person name="Horn A."/>
            <person name="Houde N."/>
            <person name="Hughes L."/>
            <person name="Hulme W."/>
            <person name="Husby E."/>
            <person name="Iliev I."/>
            <person name="Jaffe D."/>
            <person name="Jones C."/>
            <person name="Kamal M."/>
            <person name="Kamat A."/>
            <person name="Kamvysselis M."/>
            <person name="Karlsson E."/>
            <person name="Kells C."/>
            <person name="Kieu A."/>
            <person name="Kisner P."/>
            <person name="Kodira C."/>
            <person name="Kulbokas E."/>
            <person name="Labutti K."/>
            <person name="Lama D."/>
            <person name="Landers T."/>
            <person name="Leger J."/>
            <person name="Levine S."/>
            <person name="Lewis D."/>
            <person name="Lewis T."/>
            <person name="Lindblad-toh K."/>
            <person name="Liu X."/>
            <person name="Lokyitsang T."/>
            <person name="Lokyitsang Y."/>
            <person name="Lucien O."/>
            <person name="Lui A."/>
            <person name="Ma L.J."/>
            <person name="Mabbitt R."/>
            <person name="Macdonald J."/>
            <person name="Maclean C."/>
            <person name="Major J."/>
            <person name="Manning J."/>
            <person name="Marabella R."/>
            <person name="Maru K."/>
            <person name="Matthews C."/>
            <person name="Mauceli E."/>
            <person name="Mccarthy M."/>
            <person name="Mcdonough S."/>
            <person name="Mcghee T."/>
            <person name="Meldrim J."/>
            <person name="Meneus L."/>
            <person name="Mesirov J."/>
            <person name="Mihalev A."/>
            <person name="Mihova T."/>
            <person name="Mikkelsen T."/>
            <person name="Mlenga V."/>
            <person name="Moru K."/>
            <person name="Mozes J."/>
            <person name="Mulrain L."/>
            <person name="Munson G."/>
            <person name="Naylor J."/>
            <person name="Newes C."/>
            <person name="Nguyen C."/>
            <person name="Nguyen N."/>
            <person name="Nguyen T."/>
            <person name="Nicol R."/>
            <person name="Nielsen C."/>
            <person name="Nizzari M."/>
            <person name="Norbu C."/>
            <person name="Norbu N."/>
            <person name="O'donnell P."/>
            <person name="Okoawo O."/>
            <person name="O'leary S."/>
            <person name="Omotosho B."/>
            <person name="O'neill K."/>
            <person name="Osman S."/>
            <person name="Parker S."/>
            <person name="Perrin D."/>
            <person name="Phunkhang P."/>
            <person name="Piqani B."/>
            <person name="Purcell S."/>
            <person name="Rachupka T."/>
            <person name="Ramasamy U."/>
            <person name="Rameau R."/>
            <person name="Ray V."/>
            <person name="Raymond C."/>
            <person name="Retta R."/>
            <person name="Richardson S."/>
            <person name="Rise C."/>
            <person name="Rodriguez J."/>
            <person name="Rogers J."/>
            <person name="Rogov P."/>
            <person name="Rutman M."/>
            <person name="Schupbach R."/>
            <person name="Seaman C."/>
            <person name="Settipalli S."/>
            <person name="Sharpe T."/>
            <person name="Sheridan J."/>
            <person name="Sherpa N."/>
            <person name="Shi J."/>
            <person name="Smirnov S."/>
            <person name="Smith C."/>
            <person name="Sougnez C."/>
            <person name="Spencer B."/>
            <person name="Stalker J."/>
            <person name="Stange-thomann N."/>
            <person name="Stavropoulos S."/>
            <person name="Stetson K."/>
            <person name="Stone C."/>
            <person name="Stone S."/>
            <person name="Stubbs M."/>
            <person name="Talamas J."/>
            <person name="Tchuinga P."/>
            <person name="Tenzing P."/>
            <person name="Tesfaye S."/>
            <person name="Theodore J."/>
            <person name="Thoulutsang Y."/>
            <person name="Topham K."/>
            <person name="Towey S."/>
            <person name="Tsamla T."/>
            <person name="Tsomo N."/>
            <person name="Vallee D."/>
            <person name="Vassiliev H."/>
            <person name="Venkataraman V."/>
            <person name="Vinson J."/>
            <person name="Vo A."/>
            <person name="Wade C."/>
            <person name="Wang S."/>
            <person name="Wangchuk T."/>
            <person name="Wangdi T."/>
            <person name="Whittaker C."/>
            <person name="Wilkinson J."/>
            <person name="Wu Y."/>
            <person name="Wyman D."/>
            <person name="Yadav S."/>
            <person name="Yang S."/>
            <person name="Yang X."/>
            <person name="Yeager S."/>
            <person name="Yee E."/>
            <person name="Young G."/>
            <person name="Zainoun J."/>
            <person name="Zembeck L."/>
            <person name="Zimmer A."/>
            <person name="Zody M."/>
            <person name="Lander E."/>
        </authorList>
    </citation>
    <scope>NUCLEOTIDE SEQUENCE [LARGE SCALE GENOMIC DNA]</scope>
</reference>
<evidence type="ECO:0000256" key="5">
    <source>
        <dbReference type="ARBA" id="ARBA00048988"/>
    </source>
</evidence>
<keyword evidence="9" id="KW-1185">Reference proteome</keyword>
<evidence type="ECO:0000313" key="9">
    <source>
        <dbReference type="Proteomes" id="UP000007875"/>
    </source>
</evidence>
<accession>H2Z461</accession>
<keyword evidence="3" id="KW-0347">Helicase</keyword>
<dbReference type="GO" id="GO:0005524">
    <property type="term" value="F:ATP binding"/>
    <property type="evidence" value="ECO:0007669"/>
    <property type="project" value="UniProtKB-KW"/>
</dbReference>